<protein>
    <submittedName>
        <fullName evidence="6">Metallophosphoesterase</fullName>
    </submittedName>
</protein>
<gene>
    <name evidence="6" type="ORF">D5R40_29010</name>
</gene>
<keyword evidence="2" id="KW-0378">Hydrolase</keyword>
<dbReference type="RefSeq" id="WP_124143667.1">
    <property type="nucleotide sequence ID" value="NZ_CAWOKI010000361.1"/>
</dbReference>
<comment type="caution">
    <text evidence="6">The sequence shown here is derived from an EMBL/GenBank/DDBJ whole genome shotgun (WGS) entry which is preliminary data.</text>
</comment>
<organism evidence="6 7">
    <name type="scientific">Okeania hirsuta</name>
    <dbReference type="NCBI Taxonomy" id="1458930"/>
    <lineage>
        <taxon>Bacteria</taxon>
        <taxon>Bacillati</taxon>
        <taxon>Cyanobacteriota</taxon>
        <taxon>Cyanophyceae</taxon>
        <taxon>Oscillatoriophycideae</taxon>
        <taxon>Oscillatoriales</taxon>
        <taxon>Microcoleaceae</taxon>
        <taxon>Okeania</taxon>
    </lineage>
</organism>
<dbReference type="InterPro" id="IPR004843">
    <property type="entry name" value="Calcineurin-like_PHP"/>
</dbReference>
<reference evidence="6 7" key="1">
    <citation type="journal article" date="2018" name="ACS Chem. Biol.">
        <title>Ketoreductase domain dysfunction expands chemodiversity: malyngamide biosynthesis in the cyanobacterium Okeania hirsuta.</title>
        <authorList>
            <person name="Moss N.A."/>
            <person name="Leao T."/>
            <person name="Rankin M."/>
            <person name="McCullough T.M."/>
            <person name="Qu P."/>
            <person name="Korobeynikov A."/>
            <person name="Smith J.L."/>
            <person name="Gerwick L."/>
            <person name="Gerwick W.H."/>
        </authorList>
    </citation>
    <scope>NUCLEOTIDE SEQUENCE [LARGE SCALE GENOMIC DNA]</scope>
    <source>
        <strain evidence="6 7">PAB10Feb10-1</strain>
    </source>
</reference>
<evidence type="ECO:0000313" key="6">
    <source>
        <dbReference type="EMBL" id="RQH25867.1"/>
    </source>
</evidence>
<dbReference type="InterPro" id="IPR029052">
    <property type="entry name" value="Metallo-depent_PP-like"/>
</dbReference>
<dbReference type="Pfam" id="PF00149">
    <property type="entry name" value="Metallophos"/>
    <property type="match status" value="1"/>
</dbReference>
<evidence type="ECO:0000256" key="3">
    <source>
        <dbReference type="ARBA" id="ARBA00023004"/>
    </source>
</evidence>
<evidence type="ECO:0000256" key="1">
    <source>
        <dbReference type="ARBA" id="ARBA00022723"/>
    </source>
</evidence>
<dbReference type="PIRSF" id="PIRSF035427">
    <property type="entry name" value="All2852"/>
    <property type="match status" value="1"/>
</dbReference>
<dbReference type="GO" id="GO:0046872">
    <property type="term" value="F:metal ion binding"/>
    <property type="evidence" value="ECO:0007669"/>
    <property type="project" value="UniProtKB-KW"/>
</dbReference>
<evidence type="ECO:0000259" key="5">
    <source>
        <dbReference type="Pfam" id="PF00149"/>
    </source>
</evidence>
<proteinExistence type="inferred from homology"/>
<dbReference type="GO" id="GO:0016787">
    <property type="term" value="F:hydrolase activity"/>
    <property type="evidence" value="ECO:0007669"/>
    <property type="project" value="UniProtKB-KW"/>
</dbReference>
<sequence length="363" mass="41341">MALNFRFAIASDLHIAVPNTIAEQAHRFHLVEVSIPAFEVVLENLSKLDIDFLLLPGDLTQDGELENHTWLSKKLATLPYPVYVVPGNHDVPTKFTNDYSIGLADFPTYYHHCGFDYEERLYYTKQILPGVRIIGLNSNQFDSSGKQEYTGGLEAEQLDWLKQVLTTTKEELVMVMLHHNVIEHLPDQSHNSLGRRYMLENRLALLDILQSAGVKLIFTGHLHVQDIAEYQGIYEITTGSLVTYPHPYRIINFTTDSSGQQSLKIESHRVNSLPNFPNLSDISRNWLGDRSFRFMFKLLTNPPVNLSPEIAEKLAPSLRYFWADIAGGDAVFNFPEFPPHARQYFESFSTTNSIDNNATLLLQ</sequence>
<dbReference type="InterPro" id="IPR011239">
    <property type="entry name" value="Pesterase_cyn"/>
</dbReference>
<dbReference type="Gene3D" id="3.60.21.10">
    <property type="match status" value="1"/>
</dbReference>
<dbReference type="SUPFAM" id="SSF56300">
    <property type="entry name" value="Metallo-dependent phosphatases"/>
    <property type="match status" value="1"/>
</dbReference>
<evidence type="ECO:0000256" key="2">
    <source>
        <dbReference type="ARBA" id="ARBA00022801"/>
    </source>
</evidence>
<keyword evidence="1" id="KW-0479">Metal-binding</keyword>
<dbReference type="Proteomes" id="UP000269154">
    <property type="component" value="Unassembled WGS sequence"/>
</dbReference>
<comment type="similarity">
    <text evidence="4">Belongs to the cyclic nucleotide phosphodiesterase class-III family.</text>
</comment>
<accession>A0A3N6PAK6</accession>
<dbReference type="PANTHER" id="PTHR42988:SF2">
    <property type="entry name" value="CYCLIC NUCLEOTIDE PHOSPHODIESTERASE CBUA0032-RELATED"/>
    <property type="match status" value="1"/>
</dbReference>
<dbReference type="OrthoDB" id="2036332at2"/>
<dbReference type="InterPro" id="IPR050884">
    <property type="entry name" value="CNP_phosphodiesterase-III"/>
</dbReference>
<feature type="domain" description="Calcineurin-like phosphoesterase" evidence="5">
    <location>
        <begin position="5"/>
        <end position="224"/>
    </location>
</feature>
<dbReference type="PANTHER" id="PTHR42988">
    <property type="entry name" value="PHOSPHOHYDROLASE"/>
    <property type="match status" value="1"/>
</dbReference>
<keyword evidence="3" id="KW-0408">Iron</keyword>
<dbReference type="EMBL" id="RCBY01000294">
    <property type="protein sequence ID" value="RQH25867.1"/>
    <property type="molecule type" value="Genomic_DNA"/>
</dbReference>
<dbReference type="AlphaFoldDB" id="A0A3N6PAK6"/>
<evidence type="ECO:0000313" key="7">
    <source>
        <dbReference type="Proteomes" id="UP000269154"/>
    </source>
</evidence>
<name>A0A3N6PAK6_9CYAN</name>
<evidence type="ECO:0000256" key="4">
    <source>
        <dbReference type="ARBA" id="ARBA00025742"/>
    </source>
</evidence>
<keyword evidence="7" id="KW-1185">Reference proteome</keyword>